<sequence length="326" mass="34599">MSISAVARAADLSVSTVSRYLRGELRVNPDTEARILGAMEHTGFESPRLGLRRLALIVPELANPYFSQLAQAIANATASRGLGLQVLVSNGLASRETALMAECAASPEVDGVMLVSMTGRASPLRSLPGDFPVVILDERIHDESSRPFVGVDNFGGAYQATSYLLSRGHTSIVHAAGPSTLDSARDRLEGYRTALRDRGIEADPNLIIEGPYAEAFGESVLTRLLRLDDAPTAVFCGSDIVAIGMIAAAPMYGVSIPRDLSLVGFDGIPQGEWVTPRLTTVTQPIEALARRVLETIESGPTSGQAAEVRLPMQIRVAGSVAPPPTR</sequence>
<dbReference type="SUPFAM" id="SSF47413">
    <property type="entry name" value="lambda repressor-like DNA-binding domains"/>
    <property type="match status" value="1"/>
</dbReference>
<keyword evidence="2" id="KW-0238">DNA-binding</keyword>
<dbReference type="Pfam" id="PF13377">
    <property type="entry name" value="Peripla_BP_3"/>
    <property type="match status" value="1"/>
</dbReference>
<dbReference type="InterPro" id="IPR000843">
    <property type="entry name" value="HTH_LacI"/>
</dbReference>
<accession>A0A291GJP4</accession>
<dbReference type="EMBL" id="CP023563">
    <property type="protein sequence ID" value="ATG50427.1"/>
    <property type="molecule type" value="Genomic_DNA"/>
</dbReference>
<dbReference type="KEGG" id="brz:CFK38_01970"/>
<reference evidence="6" key="1">
    <citation type="submission" date="2017-09" db="EMBL/GenBank/DDBJ databases">
        <title>Brachybacterium sp. VM2412.</title>
        <authorList>
            <person name="Tak E.J."/>
            <person name="Bae J.-W."/>
        </authorList>
    </citation>
    <scope>NUCLEOTIDE SEQUENCE [LARGE SCALE GENOMIC DNA]</scope>
    <source>
        <strain evidence="6">VM2412</strain>
    </source>
</reference>
<evidence type="ECO:0000313" key="6">
    <source>
        <dbReference type="Proteomes" id="UP000218165"/>
    </source>
</evidence>
<dbReference type="RefSeq" id="WP_096801567.1">
    <property type="nucleotide sequence ID" value="NZ_CP023563.1"/>
</dbReference>
<gene>
    <name evidence="5" type="ORF">CFK38_01970</name>
</gene>
<evidence type="ECO:0000256" key="2">
    <source>
        <dbReference type="ARBA" id="ARBA00023125"/>
    </source>
</evidence>
<keyword evidence="3" id="KW-0804">Transcription</keyword>
<dbReference type="Gene3D" id="1.10.260.40">
    <property type="entry name" value="lambda repressor-like DNA-binding domains"/>
    <property type="match status" value="1"/>
</dbReference>
<dbReference type="GO" id="GO:0000976">
    <property type="term" value="F:transcription cis-regulatory region binding"/>
    <property type="evidence" value="ECO:0007669"/>
    <property type="project" value="TreeGrafter"/>
</dbReference>
<dbReference type="AlphaFoldDB" id="A0A291GJP4"/>
<dbReference type="CDD" id="cd06267">
    <property type="entry name" value="PBP1_LacI_sugar_binding-like"/>
    <property type="match status" value="1"/>
</dbReference>
<dbReference type="PROSITE" id="PS50932">
    <property type="entry name" value="HTH_LACI_2"/>
    <property type="match status" value="1"/>
</dbReference>
<keyword evidence="1" id="KW-0805">Transcription regulation</keyword>
<dbReference type="GO" id="GO:0003700">
    <property type="term" value="F:DNA-binding transcription factor activity"/>
    <property type="evidence" value="ECO:0007669"/>
    <property type="project" value="TreeGrafter"/>
</dbReference>
<evidence type="ECO:0000259" key="4">
    <source>
        <dbReference type="PROSITE" id="PS50932"/>
    </source>
</evidence>
<organism evidence="5 6">
    <name type="scientific">Brachybacterium vulturis</name>
    <dbReference type="NCBI Taxonomy" id="2017484"/>
    <lineage>
        <taxon>Bacteria</taxon>
        <taxon>Bacillati</taxon>
        <taxon>Actinomycetota</taxon>
        <taxon>Actinomycetes</taxon>
        <taxon>Micrococcales</taxon>
        <taxon>Dermabacteraceae</taxon>
        <taxon>Brachybacterium</taxon>
    </lineage>
</organism>
<dbReference type="PANTHER" id="PTHR30146:SF109">
    <property type="entry name" value="HTH-TYPE TRANSCRIPTIONAL REGULATOR GALS"/>
    <property type="match status" value="1"/>
</dbReference>
<name>A0A291GJP4_9MICO</name>
<protein>
    <submittedName>
        <fullName evidence="5">LacI family transcriptional regulator</fullName>
    </submittedName>
</protein>
<feature type="domain" description="HTH lacI-type" evidence="4">
    <location>
        <begin position="1"/>
        <end position="56"/>
    </location>
</feature>
<dbReference type="SUPFAM" id="SSF53822">
    <property type="entry name" value="Periplasmic binding protein-like I"/>
    <property type="match status" value="1"/>
</dbReference>
<dbReference type="Pfam" id="PF00356">
    <property type="entry name" value="LacI"/>
    <property type="match status" value="1"/>
</dbReference>
<dbReference type="InterPro" id="IPR046335">
    <property type="entry name" value="LacI/GalR-like_sensor"/>
</dbReference>
<dbReference type="InterPro" id="IPR010982">
    <property type="entry name" value="Lambda_DNA-bd_dom_sf"/>
</dbReference>
<dbReference type="CDD" id="cd01392">
    <property type="entry name" value="HTH_LacI"/>
    <property type="match status" value="1"/>
</dbReference>
<evidence type="ECO:0000256" key="3">
    <source>
        <dbReference type="ARBA" id="ARBA00023163"/>
    </source>
</evidence>
<keyword evidence="6" id="KW-1185">Reference proteome</keyword>
<proteinExistence type="predicted"/>
<dbReference type="Proteomes" id="UP000218165">
    <property type="component" value="Chromosome"/>
</dbReference>
<evidence type="ECO:0000313" key="5">
    <source>
        <dbReference type="EMBL" id="ATG50427.1"/>
    </source>
</evidence>
<dbReference type="SMART" id="SM00354">
    <property type="entry name" value="HTH_LACI"/>
    <property type="match status" value="1"/>
</dbReference>
<dbReference type="Gene3D" id="3.40.50.2300">
    <property type="match status" value="2"/>
</dbReference>
<evidence type="ECO:0000256" key="1">
    <source>
        <dbReference type="ARBA" id="ARBA00023015"/>
    </source>
</evidence>
<dbReference type="PANTHER" id="PTHR30146">
    <property type="entry name" value="LACI-RELATED TRANSCRIPTIONAL REPRESSOR"/>
    <property type="match status" value="1"/>
</dbReference>
<dbReference type="InterPro" id="IPR028082">
    <property type="entry name" value="Peripla_BP_I"/>
</dbReference>